<dbReference type="CDD" id="cd06257">
    <property type="entry name" value="DnaJ"/>
    <property type="match status" value="1"/>
</dbReference>
<dbReference type="SUPFAM" id="SSF46565">
    <property type="entry name" value="Chaperone J-domain"/>
    <property type="match status" value="1"/>
</dbReference>
<dbReference type="PANTHER" id="PTHR45184:SF1">
    <property type="entry name" value="DNAJ PROTEIN ERDJ3A"/>
    <property type="match status" value="1"/>
</dbReference>
<feature type="compositionally biased region" description="Basic and acidic residues" evidence="1">
    <location>
        <begin position="115"/>
        <end position="125"/>
    </location>
</feature>
<dbReference type="Gene3D" id="1.10.287.110">
    <property type="entry name" value="DnaJ domain"/>
    <property type="match status" value="1"/>
</dbReference>
<protein>
    <submittedName>
        <fullName evidence="3">Chaperone protein DnaJ</fullName>
    </submittedName>
</protein>
<dbReference type="Proteomes" id="UP001642464">
    <property type="component" value="Unassembled WGS sequence"/>
</dbReference>
<dbReference type="Pfam" id="PF00226">
    <property type="entry name" value="DnaJ"/>
    <property type="match status" value="1"/>
</dbReference>
<dbReference type="SMART" id="SM00271">
    <property type="entry name" value="DnaJ"/>
    <property type="match status" value="1"/>
</dbReference>
<organism evidence="3 4">
    <name type="scientific">Durusdinium trenchii</name>
    <dbReference type="NCBI Taxonomy" id="1381693"/>
    <lineage>
        <taxon>Eukaryota</taxon>
        <taxon>Sar</taxon>
        <taxon>Alveolata</taxon>
        <taxon>Dinophyceae</taxon>
        <taxon>Suessiales</taxon>
        <taxon>Symbiodiniaceae</taxon>
        <taxon>Durusdinium</taxon>
    </lineage>
</organism>
<reference evidence="3 4" key="1">
    <citation type="submission" date="2024-02" db="EMBL/GenBank/DDBJ databases">
        <authorList>
            <person name="Chen Y."/>
            <person name="Shah S."/>
            <person name="Dougan E. K."/>
            <person name="Thang M."/>
            <person name="Chan C."/>
        </authorList>
    </citation>
    <scope>NUCLEOTIDE SEQUENCE [LARGE SCALE GENOMIC DNA]</scope>
</reference>
<dbReference type="InterPro" id="IPR001623">
    <property type="entry name" value="DnaJ_domain"/>
</dbReference>
<dbReference type="PRINTS" id="PR00625">
    <property type="entry name" value="JDOMAIN"/>
</dbReference>
<evidence type="ECO:0000256" key="1">
    <source>
        <dbReference type="SAM" id="MobiDB-lite"/>
    </source>
</evidence>
<comment type="caution">
    <text evidence="3">The sequence shown here is derived from an EMBL/GenBank/DDBJ whole genome shotgun (WGS) entry which is preliminary data.</text>
</comment>
<sequence length="386" mass="42375">AKDYYKILGVSRRASDKDIKAAYRKMAKKHHPDRVQGASTTKSAKKALKMAEEANPGATAEAALVALVAGPEASTLVEAVVVAVPEEPRLTLATYLKACLAAAAEEEEEEEEAEEGSRSDGDNIKRQIGSDYRRNRMWVVLFYSAANEKLKSLFVKLAERYQGAVKIGAVHCAEEANKKACAFFSKDKKGAKHRLPVVQALWRSDVRTLTGKKLGAKAIVETVNNMLDKAVVTLRSAEEAAEFGVSCVKEMMRGCVVLLSETKNAAPEFFKAVAAEYFGKIQFGFVNAADRAQTLRVYNELVHPGHVESDTEEEMVSDVGKPPLIFGLRAGGILNKAEVHKVDFEAEKAAGDLTFLRLHARKIDDAFFSDRSNARRALKAKERDEL</sequence>
<dbReference type="PANTHER" id="PTHR45184">
    <property type="entry name" value="DNAJ PROTEIN ERDJ3A"/>
    <property type="match status" value="1"/>
</dbReference>
<dbReference type="EMBL" id="CAXAMM010001486">
    <property type="protein sequence ID" value="CAK8992150.1"/>
    <property type="molecule type" value="Genomic_DNA"/>
</dbReference>
<feature type="region of interest" description="Disordered" evidence="1">
    <location>
        <begin position="107"/>
        <end position="126"/>
    </location>
</feature>
<dbReference type="PROSITE" id="PS50076">
    <property type="entry name" value="DNAJ_2"/>
    <property type="match status" value="1"/>
</dbReference>
<dbReference type="Gene3D" id="3.40.30.10">
    <property type="entry name" value="Glutaredoxin"/>
    <property type="match status" value="1"/>
</dbReference>
<evidence type="ECO:0000313" key="4">
    <source>
        <dbReference type="Proteomes" id="UP001642464"/>
    </source>
</evidence>
<keyword evidence="4" id="KW-1185">Reference proteome</keyword>
<proteinExistence type="predicted"/>
<accession>A0ABP0HTA7</accession>
<name>A0ABP0HTA7_9DINO</name>
<dbReference type="InterPro" id="IPR036869">
    <property type="entry name" value="J_dom_sf"/>
</dbReference>
<gene>
    <name evidence="3" type="ORF">SCF082_LOCUS2967</name>
</gene>
<dbReference type="InterPro" id="IPR052842">
    <property type="entry name" value="ER_Co-chaperone"/>
</dbReference>
<feature type="domain" description="J" evidence="2">
    <location>
        <begin position="3"/>
        <end position="63"/>
    </location>
</feature>
<evidence type="ECO:0000259" key="2">
    <source>
        <dbReference type="PROSITE" id="PS50076"/>
    </source>
</evidence>
<evidence type="ECO:0000313" key="3">
    <source>
        <dbReference type="EMBL" id="CAK8992150.1"/>
    </source>
</evidence>
<feature type="non-terminal residue" evidence="3">
    <location>
        <position position="1"/>
    </location>
</feature>
<feature type="region of interest" description="Disordered" evidence="1">
    <location>
        <begin position="25"/>
        <end position="51"/>
    </location>
</feature>